<feature type="compositionally biased region" description="Basic and acidic residues" evidence="1">
    <location>
        <begin position="88"/>
        <end position="99"/>
    </location>
</feature>
<evidence type="ECO:0000256" key="1">
    <source>
        <dbReference type="SAM" id="MobiDB-lite"/>
    </source>
</evidence>
<evidence type="ECO:0000313" key="3">
    <source>
        <dbReference type="Proteomes" id="UP000594260"/>
    </source>
</evidence>
<feature type="region of interest" description="Disordered" evidence="1">
    <location>
        <begin position="80"/>
        <end position="99"/>
    </location>
</feature>
<dbReference type="RefSeq" id="XP_022649105.1">
    <property type="nucleotide sequence ID" value="XM_022793370.1"/>
</dbReference>
<dbReference type="AlphaFoldDB" id="A0A7M7JAI3"/>
<dbReference type="KEGG" id="vde:111245253"/>
<dbReference type="EnsemblMetazoa" id="XM_022793372">
    <property type="protein sequence ID" value="XP_022649107"/>
    <property type="gene ID" value="LOC111245253"/>
</dbReference>
<dbReference type="RefSeq" id="XP_022649107.1">
    <property type="nucleotide sequence ID" value="XM_022793372.1"/>
</dbReference>
<dbReference type="EnsemblMetazoa" id="XM_022793371">
    <property type="protein sequence ID" value="XP_022649106"/>
    <property type="gene ID" value="LOC111245253"/>
</dbReference>
<dbReference type="RefSeq" id="XP_022649106.1">
    <property type="nucleotide sequence ID" value="XM_022793371.1"/>
</dbReference>
<reference evidence="2" key="1">
    <citation type="submission" date="2021-01" db="UniProtKB">
        <authorList>
            <consortium name="EnsemblMetazoa"/>
        </authorList>
    </citation>
    <scope>IDENTIFICATION</scope>
</reference>
<evidence type="ECO:0000313" key="2">
    <source>
        <dbReference type="EnsemblMetazoa" id="XP_022649108"/>
    </source>
</evidence>
<protein>
    <submittedName>
        <fullName evidence="2">Uncharacterized protein</fullName>
    </submittedName>
</protein>
<dbReference type="EnsemblMetazoa" id="XM_022793370">
    <property type="protein sequence ID" value="XP_022649105"/>
    <property type="gene ID" value="LOC111245253"/>
</dbReference>
<organism evidence="2 3">
    <name type="scientific">Varroa destructor</name>
    <name type="common">Honeybee mite</name>
    <dbReference type="NCBI Taxonomy" id="109461"/>
    <lineage>
        <taxon>Eukaryota</taxon>
        <taxon>Metazoa</taxon>
        <taxon>Ecdysozoa</taxon>
        <taxon>Arthropoda</taxon>
        <taxon>Chelicerata</taxon>
        <taxon>Arachnida</taxon>
        <taxon>Acari</taxon>
        <taxon>Parasitiformes</taxon>
        <taxon>Mesostigmata</taxon>
        <taxon>Gamasina</taxon>
        <taxon>Dermanyssoidea</taxon>
        <taxon>Varroidae</taxon>
        <taxon>Varroa</taxon>
    </lineage>
</organism>
<name>A0A7M7JAI3_VARDE</name>
<dbReference type="GeneID" id="111245253"/>
<dbReference type="InParanoid" id="A0A7M7JAI3"/>
<dbReference type="EnsemblMetazoa" id="XM_022793373">
    <property type="protein sequence ID" value="XP_022649108"/>
    <property type="gene ID" value="LOC111245253"/>
</dbReference>
<keyword evidence="3" id="KW-1185">Reference proteome</keyword>
<sequence length="483" mass="54657">MSSEEDEGTSGSVTEIEWWLRGYVREASRQGWNLSRQVSAVIEAFEAYRDLSSTSKQRDPYQMINLRQIDYTVTISDDSDEAEAGSFEDLRESQRTESKPKDINAKILVKEEPVEATDDNNVQLSELNVEKHRESPARPRGTEHLLPTQKVSLQSRFPTKIMSDIEEGSHEESENLLTNIDMSPKCGLVLLPLNGKDSILNQQHETSCALREVPINQNNCDSKINNLYVTGLHSSSFLQNTAISNQEPQASLKQIRIKQERCDNTSIVYSNRDVSEELLATQKLPSPKRRTRIDPTTMPHMSWTIKNESNNNHLQHSLLTQAIPSHRQHNQHTVELVVKNKAKENLAQTTGLPCNARKLSPRFSEIPKVRPGHSNSYISYDKLTKKLEWNSQITIAAYNNICSARSQTKSLLDKNLSNSDIDVADASCEDNATQLLDYPFSRIKSLDNATTSLTDLPLVSLDEPWVEGDETRDFGQEDTHLLR</sequence>
<dbReference type="Proteomes" id="UP000594260">
    <property type="component" value="Unplaced"/>
</dbReference>
<dbReference type="RefSeq" id="XP_022649108.1">
    <property type="nucleotide sequence ID" value="XM_022793373.1"/>
</dbReference>
<accession>A0A7M7JAI3</accession>
<dbReference type="EnsemblMetazoa" id="XM_022793374">
    <property type="protein sequence ID" value="XP_022649109"/>
    <property type="gene ID" value="LOC111245253"/>
</dbReference>
<dbReference type="RefSeq" id="XP_022649109.1">
    <property type="nucleotide sequence ID" value="XM_022793374.1"/>
</dbReference>
<proteinExistence type="predicted"/>